<protein>
    <submittedName>
        <fullName evidence="1">Bacterial protein of uncharacterized function (DUF945)</fullName>
    </submittedName>
</protein>
<dbReference type="Pfam" id="PF06097">
    <property type="entry name" value="DUF945"/>
    <property type="match status" value="1"/>
</dbReference>
<accession>A0A378TYW2</accession>
<dbReference type="InterPro" id="IPR010352">
    <property type="entry name" value="DUF945"/>
</dbReference>
<reference evidence="1 2" key="1">
    <citation type="submission" date="2018-06" db="EMBL/GenBank/DDBJ databases">
        <authorList>
            <consortium name="Pathogen Informatics"/>
            <person name="Doyle S."/>
        </authorList>
    </citation>
    <scope>NUCLEOTIDE SEQUENCE [LARGE SCALE GENOMIC DNA]</scope>
    <source>
        <strain evidence="1 2">NCTC10660</strain>
    </source>
</reference>
<organism evidence="1 2">
    <name type="scientific">Neisseria elongata</name>
    <dbReference type="NCBI Taxonomy" id="495"/>
    <lineage>
        <taxon>Bacteria</taxon>
        <taxon>Pseudomonadati</taxon>
        <taxon>Pseudomonadota</taxon>
        <taxon>Betaproteobacteria</taxon>
        <taxon>Neisseriales</taxon>
        <taxon>Neisseriaceae</taxon>
        <taxon>Neisseria</taxon>
    </lineage>
</organism>
<dbReference type="GeneID" id="93351745"/>
<proteinExistence type="predicted"/>
<evidence type="ECO:0000313" key="2">
    <source>
        <dbReference type="Proteomes" id="UP000254927"/>
    </source>
</evidence>
<dbReference type="Proteomes" id="UP000254927">
    <property type="component" value="Unassembled WGS sequence"/>
</dbReference>
<sequence>MKKTVIATLVGIAILGGGAVGGSVYADKKLKQDFYFQNNPKADKRLKITLKEFDMGVTSGKASWTGEFTPDLCNTEDKLSLRGEDVITRGLSGYNMKSKLYLVVENGKEFLLFNGDTDISWVGEFNSKLTAPASSYQDDEAGMKVSWDTVTSNISGGKADQRYYLSKFDFDSPSVSMENIKAAEEGKFLIQMNNLKYSTDTIMGQVVKPQNGTAIFSLGSFKVESPDFNLKVNNVKSESEQTIKDGKFTFASRNTIGDIEVNQAKFDRIQQNFSLQDLNGEAVERANAFLEREGQECLSPEQSQTEMKEIVKLLLKSGLKVDSKGNQIYLDGSMAKADADASLPPIAYENDQQLEQAVIEKLKYNAAVEVDKKFIEGILKLMAVYGIGDGSTDVEATVKELATALDGEVTTDKLIVKRSK</sequence>
<name>A0A378TYW2_NEIEL</name>
<dbReference type="AlphaFoldDB" id="A0A378TYW2"/>
<gene>
    <name evidence="1" type="ORF">NCTC10660_00746</name>
</gene>
<dbReference type="EMBL" id="UGQW01000002">
    <property type="protein sequence ID" value="STZ67272.1"/>
    <property type="molecule type" value="Genomic_DNA"/>
</dbReference>
<dbReference type="RefSeq" id="WP_074896031.1">
    <property type="nucleotide sequence ID" value="NZ_CP031252.1"/>
</dbReference>
<evidence type="ECO:0000313" key="1">
    <source>
        <dbReference type="EMBL" id="STZ67272.1"/>
    </source>
</evidence>